<accession>A0A8K0ICG5</accession>
<dbReference type="OrthoDB" id="782586at2759"/>
<reference evidence="3" key="2">
    <citation type="submission" date="2019-07" db="EMBL/GenBank/DDBJ databases">
        <authorList>
            <person name="Yang Y."/>
            <person name="Bocs S."/>
            <person name="Baudouin L."/>
        </authorList>
    </citation>
    <scope>NUCLEOTIDE SEQUENCE</scope>
    <source>
        <tissue evidence="3">Spear leaf of Hainan Tall coconut</tissue>
    </source>
</reference>
<reference evidence="3" key="1">
    <citation type="journal article" date="2017" name="Gigascience">
        <title>The genome draft of coconut (Cocos nucifera).</title>
        <authorList>
            <person name="Xiao Y."/>
            <person name="Xu P."/>
            <person name="Fan H."/>
            <person name="Baudouin L."/>
            <person name="Xia W."/>
            <person name="Bocs S."/>
            <person name="Xu J."/>
            <person name="Li Q."/>
            <person name="Guo A."/>
            <person name="Zhou L."/>
            <person name="Li J."/>
            <person name="Wu Y."/>
            <person name="Ma Z."/>
            <person name="Armero A."/>
            <person name="Issali A.E."/>
            <person name="Liu N."/>
            <person name="Peng M."/>
            <person name="Yang Y."/>
        </authorList>
    </citation>
    <scope>NUCLEOTIDE SEQUENCE</scope>
    <source>
        <tissue evidence="3">Spear leaf of Hainan Tall coconut</tissue>
    </source>
</reference>
<comment type="caution">
    <text evidence="3">The sequence shown here is derived from an EMBL/GenBank/DDBJ whole genome shotgun (WGS) entry which is preliminary data.</text>
</comment>
<keyword evidence="2" id="KW-0472">Membrane</keyword>
<evidence type="ECO:0000256" key="1">
    <source>
        <dbReference type="SAM" id="Coils"/>
    </source>
</evidence>
<sequence>MEGKDDGVLHNGSVAVEEDESLILTLDQYQEGDWEKKAETDADGTIDLLRDEIQGLQVEKREVERHLEDARKELHRAETENRSLAAQAHRLEGELVRTQEDFAAATSAAEDFEAEVYRLKCAINDLEADKASLIADKAALEAKISVLEERLHAAAEEKEEVRALRAKADEFEMKVRDLTGELRLSKEQAKEAVEEQAKIGAAREEELEQVVRALEETKTRLEEELAGFCSNIDRNLRESDAAVTAMENGLNVAWVAAAAASVGAVAAGAAAVYLHKAGQR</sequence>
<proteinExistence type="predicted"/>
<keyword evidence="2" id="KW-1133">Transmembrane helix</keyword>
<name>A0A8K0ICG5_COCNU</name>
<feature type="transmembrane region" description="Helical" evidence="2">
    <location>
        <begin position="252"/>
        <end position="274"/>
    </location>
</feature>
<evidence type="ECO:0000256" key="2">
    <source>
        <dbReference type="SAM" id="Phobius"/>
    </source>
</evidence>
<feature type="coiled-coil region" evidence="1">
    <location>
        <begin position="46"/>
        <end position="231"/>
    </location>
</feature>
<evidence type="ECO:0000313" key="3">
    <source>
        <dbReference type="EMBL" id="KAG1347011.1"/>
    </source>
</evidence>
<dbReference type="Gene3D" id="1.10.287.1490">
    <property type="match status" value="1"/>
</dbReference>
<keyword evidence="4" id="KW-1185">Reference proteome</keyword>
<keyword evidence="1" id="KW-0175">Coiled coil</keyword>
<dbReference type="AlphaFoldDB" id="A0A8K0ICG5"/>
<keyword evidence="2" id="KW-0812">Transmembrane</keyword>
<organism evidence="3 4">
    <name type="scientific">Cocos nucifera</name>
    <name type="common">Coconut palm</name>
    <dbReference type="NCBI Taxonomy" id="13894"/>
    <lineage>
        <taxon>Eukaryota</taxon>
        <taxon>Viridiplantae</taxon>
        <taxon>Streptophyta</taxon>
        <taxon>Embryophyta</taxon>
        <taxon>Tracheophyta</taxon>
        <taxon>Spermatophyta</taxon>
        <taxon>Magnoliopsida</taxon>
        <taxon>Liliopsida</taxon>
        <taxon>Arecaceae</taxon>
        <taxon>Arecoideae</taxon>
        <taxon>Cocoseae</taxon>
        <taxon>Attaleinae</taxon>
        <taxon>Cocos</taxon>
    </lineage>
</organism>
<protein>
    <submittedName>
        <fullName evidence="3">Centrosomal protein of 55 kDa</fullName>
    </submittedName>
</protein>
<gene>
    <name evidence="3" type="ORF">COCNU_06G008400</name>
</gene>
<evidence type="ECO:0000313" key="4">
    <source>
        <dbReference type="Proteomes" id="UP000797356"/>
    </source>
</evidence>
<dbReference type="Proteomes" id="UP000797356">
    <property type="component" value="Chromosome 6"/>
</dbReference>
<dbReference type="EMBL" id="CM017877">
    <property type="protein sequence ID" value="KAG1347011.1"/>
    <property type="molecule type" value="Genomic_DNA"/>
</dbReference>